<dbReference type="AlphaFoldDB" id="A0A6C0ADN4"/>
<dbReference type="EMBL" id="MN740593">
    <property type="protein sequence ID" value="QHS77867.1"/>
    <property type="molecule type" value="Genomic_DNA"/>
</dbReference>
<proteinExistence type="predicted"/>
<sequence>MEEIKISDLPEYAKIYEGMEDNEIVFVHKN</sequence>
<reference evidence="1" key="1">
    <citation type="journal article" date="2020" name="Nature">
        <title>Giant virus diversity and host interactions through global metagenomics.</title>
        <authorList>
            <person name="Schulz F."/>
            <person name="Roux S."/>
            <person name="Paez-Espino D."/>
            <person name="Jungbluth S."/>
            <person name="Walsh D.A."/>
            <person name="Denef V.J."/>
            <person name="McMahon K.D."/>
            <person name="Konstantinidis K.T."/>
            <person name="Eloe-Fadrosh E.A."/>
            <person name="Kyrpides N.C."/>
            <person name="Woyke T."/>
        </authorList>
    </citation>
    <scope>NUCLEOTIDE SEQUENCE</scope>
    <source>
        <strain evidence="1">GVMAG-S-1021933-23</strain>
    </source>
</reference>
<protein>
    <submittedName>
        <fullName evidence="1">Uncharacterized protein</fullName>
    </submittedName>
</protein>
<name>A0A6C0ADN4_9ZZZZ</name>
<evidence type="ECO:0000313" key="1">
    <source>
        <dbReference type="EMBL" id="QHS77867.1"/>
    </source>
</evidence>
<accession>A0A6C0ADN4</accession>
<organism evidence="1">
    <name type="scientific">viral metagenome</name>
    <dbReference type="NCBI Taxonomy" id="1070528"/>
    <lineage>
        <taxon>unclassified sequences</taxon>
        <taxon>metagenomes</taxon>
        <taxon>organismal metagenomes</taxon>
    </lineage>
</organism>